<gene>
    <name evidence="1" type="ORF">AUR65_001420</name>
</gene>
<dbReference type="OrthoDB" id="380152at2157"/>
<sequence>MTEYIDYIADNSKRPWIVANADGEHTREDAPVTAPECVTPITIEELEKMALDLDDEPLAIFAHQDNNDLLLWVWNAIHGIIVEYQAEPGFSIPYWTSQKNLRDVLEHAVNEYRWELSNVPERAQEAMIDAVVETAEESNQ</sequence>
<reference evidence="1" key="1">
    <citation type="submission" date="2017-08" db="EMBL/GenBank/DDBJ databases">
        <title>Haloferax marisrubri sp. nov., isolated from the Discovery deep brine-seawater interface in the Red Sea.</title>
        <authorList>
            <person name="Zhang G."/>
            <person name="Stingl U."/>
        </authorList>
    </citation>
    <scope>NUCLEOTIDE SEQUENCE [LARGE SCALE GENOMIC DNA]</scope>
    <source>
        <strain evidence="1">SB3</strain>
    </source>
</reference>
<keyword evidence="2" id="KW-1185">Reference proteome</keyword>
<evidence type="ECO:0000313" key="2">
    <source>
        <dbReference type="Proteomes" id="UP000053621"/>
    </source>
</evidence>
<protein>
    <submittedName>
        <fullName evidence="1">Uncharacterized protein</fullName>
    </submittedName>
</protein>
<dbReference type="Proteomes" id="UP000053621">
    <property type="component" value="Unassembled WGS sequence"/>
</dbReference>
<proteinExistence type="predicted"/>
<comment type="caution">
    <text evidence="1">The sequence shown here is derived from an EMBL/GenBank/DDBJ whole genome shotgun (WGS) entry which is preliminary data.</text>
</comment>
<accession>A0A2P4NVT7</accession>
<name>A0A2P4NVT7_9EURY</name>
<dbReference type="AlphaFoldDB" id="A0A2P4NVT7"/>
<dbReference type="RefSeq" id="WP_058567108.1">
    <property type="nucleotide sequence ID" value="NZ_LOPW02000002.1"/>
</dbReference>
<dbReference type="EMBL" id="LOPW02000002">
    <property type="protein sequence ID" value="POG57249.1"/>
    <property type="molecule type" value="Genomic_DNA"/>
</dbReference>
<organism evidence="1 2">
    <name type="scientific">Haloferax marisrubri</name>
    <dbReference type="NCBI Taxonomy" id="1544719"/>
    <lineage>
        <taxon>Archaea</taxon>
        <taxon>Methanobacteriati</taxon>
        <taxon>Methanobacteriota</taxon>
        <taxon>Stenosarchaea group</taxon>
        <taxon>Halobacteria</taxon>
        <taxon>Halobacteriales</taxon>
        <taxon>Haloferacaceae</taxon>
        <taxon>Haloferax</taxon>
    </lineage>
</organism>
<evidence type="ECO:0000313" key="1">
    <source>
        <dbReference type="EMBL" id="POG57249.1"/>
    </source>
</evidence>